<dbReference type="GO" id="GO:0016705">
    <property type="term" value="F:oxidoreductase activity, acting on paired donors, with incorporation or reduction of molecular oxygen"/>
    <property type="evidence" value="ECO:0007669"/>
    <property type="project" value="InterPro"/>
</dbReference>
<dbReference type="InterPro" id="IPR050196">
    <property type="entry name" value="Cytochrome_P450_Monoox"/>
</dbReference>
<dbReference type="PANTHER" id="PTHR24291">
    <property type="entry name" value="CYTOCHROME P450 FAMILY 4"/>
    <property type="match status" value="1"/>
</dbReference>
<dbReference type="SUPFAM" id="SSF48264">
    <property type="entry name" value="Cytochrome P450"/>
    <property type="match status" value="1"/>
</dbReference>
<evidence type="ECO:0000256" key="4">
    <source>
        <dbReference type="ARBA" id="ARBA00023002"/>
    </source>
</evidence>
<dbReference type="GO" id="GO:0004497">
    <property type="term" value="F:monooxygenase activity"/>
    <property type="evidence" value="ECO:0007669"/>
    <property type="project" value="UniProtKB-KW"/>
</dbReference>
<keyword evidence="4 8" id="KW-0560">Oxidoreductase</keyword>
<keyword evidence="10" id="KW-1185">Reference proteome</keyword>
<proteinExistence type="inferred from homology"/>
<evidence type="ECO:0000256" key="2">
    <source>
        <dbReference type="ARBA" id="ARBA00022617"/>
    </source>
</evidence>
<dbReference type="AlphaFoldDB" id="W4LK38"/>
<keyword evidence="6 8" id="KW-0503">Monooxygenase</keyword>
<dbReference type="PANTHER" id="PTHR24291:SF50">
    <property type="entry name" value="BIFUNCTIONAL ALBAFLAVENONE MONOOXYGENASE_TERPENE SYNTHASE"/>
    <property type="match status" value="1"/>
</dbReference>
<dbReference type="InterPro" id="IPR036396">
    <property type="entry name" value="Cyt_P450_sf"/>
</dbReference>
<dbReference type="EMBL" id="AZHW01000553">
    <property type="protein sequence ID" value="ETW98463.1"/>
    <property type="molecule type" value="Genomic_DNA"/>
</dbReference>
<keyword evidence="2 7" id="KW-0349">Heme</keyword>
<dbReference type="GO" id="GO:0020037">
    <property type="term" value="F:heme binding"/>
    <property type="evidence" value="ECO:0007669"/>
    <property type="project" value="InterPro"/>
</dbReference>
<evidence type="ECO:0000313" key="10">
    <source>
        <dbReference type="Proteomes" id="UP000019141"/>
    </source>
</evidence>
<reference evidence="9 10" key="1">
    <citation type="journal article" date="2014" name="Nature">
        <title>An environmental bacterial taxon with a large and distinct metabolic repertoire.</title>
        <authorList>
            <person name="Wilson M.C."/>
            <person name="Mori T."/>
            <person name="Ruckert C."/>
            <person name="Uria A.R."/>
            <person name="Helf M.J."/>
            <person name="Takada K."/>
            <person name="Gernert C."/>
            <person name="Steffens U.A."/>
            <person name="Heycke N."/>
            <person name="Schmitt S."/>
            <person name="Rinke C."/>
            <person name="Helfrich E.J."/>
            <person name="Brachmann A.O."/>
            <person name="Gurgui C."/>
            <person name="Wakimoto T."/>
            <person name="Kracht M."/>
            <person name="Crusemann M."/>
            <person name="Hentschel U."/>
            <person name="Abe I."/>
            <person name="Matsunaga S."/>
            <person name="Kalinowski J."/>
            <person name="Takeyama H."/>
            <person name="Piel J."/>
        </authorList>
    </citation>
    <scope>NUCLEOTIDE SEQUENCE [LARGE SCALE GENOMIC DNA]</scope>
    <source>
        <strain evidence="10">TSY1</strain>
    </source>
</reference>
<evidence type="ECO:0000256" key="3">
    <source>
        <dbReference type="ARBA" id="ARBA00022723"/>
    </source>
</evidence>
<dbReference type="Pfam" id="PF00067">
    <property type="entry name" value="p450"/>
    <property type="match status" value="1"/>
</dbReference>
<gene>
    <name evidence="9" type="ORF">ETSY1_18635</name>
</gene>
<dbReference type="HOGENOM" id="CLU_001570_5_1_7"/>
<evidence type="ECO:0000256" key="8">
    <source>
        <dbReference type="RuleBase" id="RU000461"/>
    </source>
</evidence>
<comment type="caution">
    <text evidence="9">The sequence shown here is derived from an EMBL/GenBank/DDBJ whole genome shotgun (WGS) entry which is preliminary data.</text>
</comment>
<dbReference type="InterPro" id="IPR002401">
    <property type="entry name" value="Cyt_P450_E_grp-I"/>
</dbReference>
<evidence type="ECO:0000256" key="1">
    <source>
        <dbReference type="ARBA" id="ARBA00010617"/>
    </source>
</evidence>
<dbReference type="GO" id="GO:0005506">
    <property type="term" value="F:iron ion binding"/>
    <property type="evidence" value="ECO:0007669"/>
    <property type="project" value="InterPro"/>
</dbReference>
<keyword evidence="3 7" id="KW-0479">Metal-binding</keyword>
<organism evidence="9 10">
    <name type="scientific">Entotheonella factor</name>
    <dbReference type="NCBI Taxonomy" id="1429438"/>
    <lineage>
        <taxon>Bacteria</taxon>
        <taxon>Pseudomonadati</taxon>
        <taxon>Nitrospinota/Tectimicrobiota group</taxon>
        <taxon>Candidatus Tectimicrobiota</taxon>
        <taxon>Candidatus Entotheonellia</taxon>
        <taxon>Candidatus Entotheonellales</taxon>
        <taxon>Candidatus Entotheonellaceae</taxon>
        <taxon>Candidatus Entotheonella</taxon>
    </lineage>
</organism>
<dbReference type="Gene3D" id="1.10.630.10">
    <property type="entry name" value="Cytochrome P450"/>
    <property type="match status" value="1"/>
</dbReference>
<evidence type="ECO:0008006" key="11">
    <source>
        <dbReference type="Google" id="ProtNLM"/>
    </source>
</evidence>
<dbReference type="PRINTS" id="PR00463">
    <property type="entry name" value="EP450I"/>
</dbReference>
<feature type="binding site" description="axial binding residue" evidence="7">
    <location>
        <position position="399"/>
    </location>
    <ligand>
        <name>heme</name>
        <dbReference type="ChEBI" id="CHEBI:30413"/>
    </ligand>
    <ligandPart>
        <name>Fe</name>
        <dbReference type="ChEBI" id="CHEBI:18248"/>
    </ligandPart>
</feature>
<sequence>MSTRHAPGPHGEQLKASLSRLRRDALATYLALHTHYGDVVRLPLFPRPLYLVRHPDAVQHILRDQAQRYRKGNLFKSIASVQGQGLLTSEGDFWRQQRRLMQPVFRQSHVNGFSDVVLDEAQSLVNSWRRAAQTGKPVNVTAWLHRLAFRVVGRALLGLDPEDLDPLARQIEAIAAPLMSHLASGNLRHAWLPAWLPTPRTRRFRRALLAYHDIAQHIINLRGQTPSPNGSDNTDLLSRLIHHAEASLTPKQLRDEIITLIGAGVETSATALSWALYLLAQHPEVNGRLQTEIDNRLARRTPLPSDLVHLPYGRMILEETMRLYPPSAVLPRQANALDHIGGYPIPKHALVLMSQYVTHRHPDFWPHPERFEPERFTPERAATQHRFAYFPFGAGPRVCIGKPLALLEMHLTLVAIARTYTLRLMPERPVQPVLGATLHPRGGLWMTVHERG</sequence>
<accession>W4LK38</accession>
<evidence type="ECO:0000256" key="5">
    <source>
        <dbReference type="ARBA" id="ARBA00023004"/>
    </source>
</evidence>
<evidence type="ECO:0000313" key="9">
    <source>
        <dbReference type="EMBL" id="ETW98463.1"/>
    </source>
</evidence>
<dbReference type="PATRIC" id="fig|1429438.4.peg.3637"/>
<dbReference type="Proteomes" id="UP000019141">
    <property type="component" value="Unassembled WGS sequence"/>
</dbReference>
<keyword evidence="5 7" id="KW-0408">Iron</keyword>
<comment type="cofactor">
    <cofactor evidence="7">
        <name>heme</name>
        <dbReference type="ChEBI" id="CHEBI:30413"/>
    </cofactor>
</comment>
<name>W4LK38_ENTF1</name>
<comment type="similarity">
    <text evidence="1 8">Belongs to the cytochrome P450 family.</text>
</comment>
<evidence type="ECO:0000256" key="6">
    <source>
        <dbReference type="ARBA" id="ARBA00023033"/>
    </source>
</evidence>
<evidence type="ECO:0000256" key="7">
    <source>
        <dbReference type="PIRSR" id="PIRSR602401-1"/>
    </source>
</evidence>
<dbReference type="PRINTS" id="PR00385">
    <property type="entry name" value="P450"/>
</dbReference>
<dbReference type="InterPro" id="IPR017972">
    <property type="entry name" value="Cyt_P450_CS"/>
</dbReference>
<dbReference type="PROSITE" id="PS00086">
    <property type="entry name" value="CYTOCHROME_P450"/>
    <property type="match status" value="1"/>
</dbReference>
<protein>
    <recommendedName>
        <fullName evidence="11">Cytochrome P450</fullName>
    </recommendedName>
</protein>
<dbReference type="InterPro" id="IPR001128">
    <property type="entry name" value="Cyt_P450"/>
</dbReference>